<dbReference type="Pfam" id="PF01180">
    <property type="entry name" value="DHO_dh"/>
    <property type="match status" value="1"/>
</dbReference>
<keyword evidence="5 11" id="KW-0285">Flavoprotein</keyword>
<sequence length="347" mass="36158">MSVMDAGAALLRRLDPEQAHVLALRGLALAPLPAASADAPILRTRLAGLDLPNPVGLAAGLDKNGEALRGLSRLGFGFVECGSVTPRPQPGNPKPRLFRLAEDRAIINRMGFNNAGLEAFARRLAARPAAAVVGANLGANKETEDKAADYVAGLERLDGLADYFTINISSPNTPGLRALQGRAQLDDLLGRIDAARPRATARQPVLLKIAPDLAGAEIAMIVEAALAHRIDALIVSNTTLERPATLRSVHAAEAGGLSGAPIRPFAEKALVAAAEAAQGRLPLVAVGGIDSGAEAYRRIRLGATAVQVYSALIYEGPGLVQRIKRDLADRLRADGFSTVSEAVGAGR</sequence>
<evidence type="ECO:0000256" key="3">
    <source>
        <dbReference type="ARBA" id="ARBA00005161"/>
    </source>
</evidence>
<dbReference type="PANTHER" id="PTHR48109:SF4">
    <property type="entry name" value="DIHYDROOROTATE DEHYDROGENASE (QUINONE), MITOCHONDRIAL"/>
    <property type="match status" value="1"/>
</dbReference>
<dbReference type="EMBL" id="CP097649">
    <property type="protein sequence ID" value="URI14541.1"/>
    <property type="molecule type" value="Genomic_DNA"/>
</dbReference>
<comment type="cofactor">
    <cofactor evidence="11">
        <name>FMN</name>
        <dbReference type="ChEBI" id="CHEBI:58210"/>
    </cofactor>
    <text evidence="11">Binds 1 FMN per subunit.</text>
</comment>
<feature type="binding site" evidence="11">
    <location>
        <position position="288"/>
    </location>
    <ligand>
        <name>FMN</name>
        <dbReference type="ChEBI" id="CHEBI:58210"/>
    </ligand>
</feature>
<comment type="subunit">
    <text evidence="11">Monomer.</text>
</comment>
<feature type="binding site" evidence="11">
    <location>
        <position position="63"/>
    </location>
    <ligand>
        <name>substrate</name>
    </ligand>
</feature>
<feature type="active site" description="Nucleophile" evidence="11">
    <location>
        <position position="170"/>
    </location>
</feature>
<dbReference type="InterPro" id="IPR001295">
    <property type="entry name" value="Dihydroorotate_DH_CS"/>
</dbReference>
<comment type="subcellular location">
    <subcellularLocation>
        <location evidence="11">Cell membrane</location>
        <topology evidence="11">Peripheral membrane protein</topology>
    </subcellularLocation>
    <subcellularLocation>
        <location evidence="2">Membrane</location>
    </subcellularLocation>
</comment>
<dbReference type="HAMAP" id="MF_00225">
    <property type="entry name" value="DHO_dh_type2"/>
    <property type="match status" value="1"/>
</dbReference>
<accession>A0ABY4SL12</accession>
<organism evidence="13 14">
    <name type="scientific">Brevundimonas albigilva</name>
    <dbReference type="NCBI Taxonomy" id="1312364"/>
    <lineage>
        <taxon>Bacteria</taxon>
        <taxon>Pseudomonadati</taxon>
        <taxon>Pseudomonadota</taxon>
        <taxon>Alphaproteobacteria</taxon>
        <taxon>Caulobacterales</taxon>
        <taxon>Caulobacteraceae</taxon>
        <taxon>Brevundimonas</taxon>
    </lineage>
</organism>
<dbReference type="InterPro" id="IPR050074">
    <property type="entry name" value="DHO_dehydrogenase"/>
</dbReference>
<feature type="binding site" evidence="11">
    <location>
        <position position="208"/>
    </location>
    <ligand>
        <name>FMN</name>
        <dbReference type="ChEBI" id="CHEBI:58210"/>
    </ligand>
</feature>
<evidence type="ECO:0000259" key="12">
    <source>
        <dbReference type="Pfam" id="PF01180"/>
    </source>
</evidence>
<evidence type="ECO:0000256" key="11">
    <source>
        <dbReference type="HAMAP-Rule" id="MF_00225"/>
    </source>
</evidence>
<evidence type="ECO:0000256" key="7">
    <source>
        <dbReference type="ARBA" id="ARBA00022975"/>
    </source>
</evidence>
<comment type="catalytic activity">
    <reaction evidence="10 11">
        <text>(S)-dihydroorotate + a quinone = orotate + a quinol</text>
        <dbReference type="Rhea" id="RHEA:30187"/>
        <dbReference type="ChEBI" id="CHEBI:24646"/>
        <dbReference type="ChEBI" id="CHEBI:30839"/>
        <dbReference type="ChEBI" id="CHEBI:30864"/>
        <dbReference type="ChEBI" id="CHEBI:132124"/>
        <dbReference type="EC" id="1.3.5.2"/>
    </reaction>
</comment>
<dbReference type="SUPFAM" id="SSF51395">
    <property type="entry name" value="FMN-linked oxidoreductases"/>
    <property type="match status" value="1"/>
</dbReference>
<evidence type="ECO:0000256" key="5">
    <source>
        <dbReference type="ARBA" id="ARBA00022630"/>
    </source>
</evidence>
<evidence type="ECO:0000256" key="8">
    <source>
        <dbReference type="ARBA" id="ARBA00023002"/>
    </source>
</evidence>
<name>A0ABY4SL12_9CAUL</name>
<keyword evidence="11" id="KW-1003">Cell membrane</keyword>
<keyword evidence="6 11" id="KW-0288">FMN</keyword>
<dbReference type="GO" id="GO:0106430">
    <property type="term" value="F:dihydroorotate dehydrogenase (quinone) activity"/>
    <property type="evidence" value="ECO:0007669"/>
    <property type="project" value="UniProtKB-EC"/>
</dbReference>
<evidence type="ECO:0000256" key="9">
    <source>
        <dbReference type="ARBA" id="ARBA00023136"/>
    </source>
</evidence>
<dbReference type="NCBIfam" id="TIGR01036">
    <property type="entry name" value="pyrD_sub2"/>
    <property type="match status" value="1"/>
</dbReference>
<feature type="binding site" evidence="11">
    <location>
        <position position="136"/>
    </location>
    <ligand>
        <name>FMN</name>
        <dbReference type="ChEBI" id="CHEBI:58210"/>
    </ligand>
</feature>
<feature type="binding site" evidence="11">
    <location>
        <begin position="59"/>
        <end position="63"/>
    </location>
    <ligand>
        <name>FMN</name>
        <dbReference type="ChEBI" id="CHEBI:58210"/>
    </ligand>
</feature>
<dbReference type="RefSeq" id="WP_249749740.1">
    <property type="nucleotide sequence ID" value="NZ_CP097298.1"/>
</dbReference>
<dbReference type="CDD" id="cd04738">
    <property type="entry name" value="DHOD_2_like"/>
    <property type="match status" value="1"/>
</dbReference>
<feature type="binding site" evidence="11">
    <location>
        <position position="167"/>
    </location>
    <ligand>
        <name>substrate</name>
    </ligand>
</feature>
<protein>
    <recommendedName>
        <fullName evidence="11">Dihydroorotate dehydrogenase (quinone)</fullName>
        <ecNumber evidence="11">1.3.5.2</ecNumber>
    </recommendedName>
    <alternativeName>
        <fullName evidence="11">DHOdehase</fullName>
        <shortName evidence="11">DHOD</shortName>
        <shortName evidence="11">DHODase</shortName>
    </alternativeName>
    <alternativeName>
        <fullName evidence="11">Dihydroorotate oxidase</fullName>
    </alternativeName>
</protein>
<feature type="binding site" evidence="11">
    <location>
        <begin position="237"/>
        <end position="238"/>
    </location>
    <ligand>
        <name>substrate</name>
    </ligand>
</feature>
<gene>
    <name evidence="11" type="primary">pyrD</name>
    <name evidence="13" type="ORF">M8231_12020</name>
</gene>
<evidence type="ECO:0000313" key="14">
    <source>
        <dbReference type="Proteomes" id="UP001055429"/>
    </source>
</evidence>
<comment type="similarity">
    <text evidence="4 11">Belongs to the dihydroorotate dehydrogenase family. Type 2 subfamily.</text>
</comment>
<evidence type="ECO:0000256" key="10">
    <source>
        <dbReference type="ARBA" id="ARBA00048639"/>
    </source>
</evidence>
<evidence type="ECO:0000256" key="4">
    <source>
        <dbReference type="ARBA" id="ARBA00005359"/>
    </source>
</evidence>
<evidence type="ECO:0000256" key="6">
    <source>
        <dbReference type="ARBA" id="ARBA00022643"/>
    </source>
</evidence>
<feature type="binding site" evidence="11">
    <location>
        <begin position="108"/>
        <end position="112"/>
    </location>
    <ligand>
        <name>substrate</name>
    </ligand>
</feature>
<dbReference type="InterPro" id="IPR012135">
    <property type="entry name" value="Dihydroorotate_DH_1_2"/>
</dbReference>
<feature type="binding site" evidence="11">
    <location>
        <position position="83"/>
    </location>
    <ligand>
        <name>FMN</name>
        <dbReference type="ChEBI" id="CHEBI:58210"/>
    </ligand>
</feature>
<dbReference type="Gene3D" id="3.20.20.70">
    <property type="entry name" value="Aldolase class I"/>
    <property type="match status" value="1"/>
</dbReference>
<dbReference type="InterPro" id="IPR005719">
    <property type="entry name" value="Dihydroorotate_DH_2"/>
</dbReference>
<dbReference type="NCBIfam" id="NF003652">
    <property type="entry name" value="PRK05286.2-5"/>
    <property type="match status" value="1"/>
</dbReference>
<comment type="function">
    <text evidence="1 11">Catalyzes the conversion of dihydroorotate to orotate with quinone as electron acceptor.</text>
</comment>
<dbReference type="NCBIfam" id="NF003645">
    <property type="entry name" value="PRK05286.1-2"/>
    <property type="match status" value="1"/>
</dbReference>
<feature type="binding site" evidence="11">
    <location>
        <position position="236"/>
    </location>
    <ligand>
        <name>FMN</name>
        <dbReference type="ChEBI" id="CHEBI:58210"/>
    </ligand>
</feature>
<keyword evidence="14" id="KW-1185">Reference proteome</keyword>
<evidence type="ECO:0000313" key="13">
    <source>
        <dbReference type="EMBL" id="URI14541.1"/>
    </source>
</evidence>
<keyword evidence="9 11" id="KW-0472">Membrane</keyword>
<feature type="domain" description="Dihydroorotate dehydrogenase catalytic" evidence="12">
    <location>
        <begin position="42"/>
        <end position="331"/>
    </location>
</feature>
<feature type="binding site" evidence="11">
    <location>
        <position position="167"/>
    </location>
    <ligand>
        <name>FMN</name>
        <dbReference type="ChEBI" id="CHEBI:58210"/>
    </ligand>
</feature>
<dbReference type="PROSITE" id="PS00911">
    <property type="entry name" value="DHODEHASE_1"/>
    <property type="match status" value="1"/>
</dbReference>
<comment type="pathway">
    <text evidence="3 11">Pyrimidine metabolism; UMP biosynthesis via de novo pathway; orotate from (S)-dihydroorotate (quinone route): step 1/1.</text>
</comment>
<dbReference type="InterPro" id="IPR005720">
    <property type="entry name" value="Dihydroorotate_DH_cat"/>
</dbReference>
<dbReference type="InterPro" id="IPR013785">
    <property type="entry name" value="Aldolase_TIM"/>
</dbReference>
<evidence type="ECO:0000256" key="2">
    <source>
        <dbReference type="ARBA" id="ARBA00004370"/>
    </source>
</evidence>
<dbReference type="Proteomes" id="UP001055429">
    <property type="component" value="Chromosome"/>
</dbReference>
<dbReference type="EC" id="1.3.5.2" evidence="11"/>
<feature type="binding site" evidence="11">
    <location>
        <position position="259"/>
    </location>
    <ligand>
        <name>FMN</name>
        <dbReference type="ChEBI" id="CHEBI:58210"/>
    </ligand>
</feature>
<dbReference type="PIRSF" id="PIRSF000164">
    <property type="entry name" value="DHO_oxidase"/>
    <property type="match status" value="1"/>
</dbReference>
<feature type="binding site" evidence="11">
    <location>
        <position position="172"/>
    </location>
    <ligand>
        <name>substrate</name>
    </ligand>
</feature>
<evidence type="ECO:0000256" key="1">
    <source>
        <dbReference type="ARBA" id="ARBA00003125"/>
    </source>
</evidence>
<reference evidence="13" key="1">
    <citation type="submission" date="2022-05" db="EMBL/GenBank/DDBJ databases">
        <title>Brevundimonas albigilva TT17 genome sequence.</title>
        <authorList>
            <person name="Lee K."/>
            <person name="Son H."/>
        </authorList>
    </citation>
    <scope>NUCLEOTIDE SEQUENCE</scope>
    <source>
        <strain evidence="13">TT17</strain>
    </source>
</reference>
<feature type="binding site" evidence="11">
    <location>
        <begin position="309"/>
        <end position="310"/>
    </location>
    <ligand>
        <name>FMN</name>
        <dbReference type="ChEBI" id="CHEBI:58210"/>
    </ligand>
</feature>
<keyword evidence="8 11" id="KW-0560">Oxidoreductase</keyword>
<keyword evidence="7 11" id="KW-0665">Pyrimidine biosynthesis</keyword>
<proteinExistence type="inferred from homology"/>
<dbReference type="PANTHER" id="PTHR48109">
    <property type="entry name" value="DIHYDROOROTATE DEHYDROGENASE (QUINONE), MITOCHONDRIAL-RELATED"/>
    <property type="match status" value="1"/>
</dbReference>